<evidence type="ECO:0000256" key="3">
    <source>
        <dbReference type="ARBA" id="ARBA00022679"/>
    </source>
</evidence>
<feature type="binding site" evidence="9">
    <location>
        <position position="79"/>
    </location>
    <ligand>
        <name>[4Fe-4S] cluster</name>
        <dbReference type="ChEBI" id="CHEBI:49883"/>
        <label>1</label>
    </ligand>
</feature>
<evidence type="ECO:0000256" key="7">
    <source>
        <dbReference type="ARBA" id="ARBA00023014"/>
    </source>
</evidence>
<keyword evidence="4 9" id="KW-0949">S-adenosyl-L-methionine</keyword>
<feature type="binding site" evidence="9">
    <location>
        <position position="107"/>
    </location>
    <ligand>
        <name>[4Fe-4S] cluster</name>
        <dbReference type="ChEBI" id="CHEBI:49883"/>
        <label>2</label>
        <note>4Fe-4S-S-AdoMet</note>
    </ligand>
</feature>
<dbReference type="SUPFAM" id="SSF102114">
    <property type="entry name" value="Radical SAM enzymes"/>
    <property type="match status" value="1"/>
</dbReference>
<dbReference type="Proteomes" id="UP000320055">
    <property type="component" value="Unassembled WGS sequence"/>
</dbReference>
<dbReference type="GO" id="GO:0009249">
    <property type="term" value="P:protein lipoylation"/>
    <property type="evidence" value="ECO:0007669"/>
    <property type="project" value="UniProtKB-UniRule"/>
</dbReference>
<reference evidence="11 12" key="1">
    <citation type="submission" date="2019-01" db="EMBL/GenBank/DDBJ databases">
        <authorList>
            <person name="Brito A."/>
        </authorList>
    </citation>
    <scope>NUCLEOTIDE SEQUENCE [LARGE SCALE GENOMIC DNA]</scope>
    <source>
        <strain evidence="11">1</strain>
    </source>
</reference>
<comment type="pathway">
    <text evidence="9">Protein modification; protein lipoylation via endogenous pathway; protein N(6)-(lipoyl)lysine from octanoyl-[acyl-carrier-protein]: step 2/2.</text>
</comment>
<feature type="binding site" evidence="9">
    <location>
        <position position="321"/>
    </location>
    <ligand>
        <name>[4Fe-4S] cluster</name>
        <dbReference type="ChEBI" id="CHEBI:49883"/>
        <label>1</label>
    </ligand>
</feature>
<dbReference type="InterPro" id="IPR013785">
    <property type="entry name" value="Aldolase_TIM"/>
</dbReference>
<feature type="binding site" evidence="9">
    <location>
        <position position="100"/>
    </location>
    <ligand>
        <name>[4Fe-4S] cluster</name>
        <dbReference type="ChEBI" id="CHEBI:49883"/>
        <label>2</label>
        <note>4Fe-4S-S-AdoMet</note>
    </ligand>
</feature>
<dbReference type="Pfam" id="PF04055">
    <property type="entry name" value="Radical_SAM"/>
    <property type="match status" value="1"/>
</dbReference>
<accession>A0A563W086</accession>
<gene>
    <name evidence="9 11" type="primary">lipA</name>
    <name evidence="11" type="ORF">H1P_550025</name>
</gene>
<dbReference type="NCBIfam" id="NF004019">
    <property type="entry name" value="PRK05481.1"/>
    <property type="match status" value="1"/>
</dbReference>
<dbReference type="SMART" id="SM00729">
    <property type="entry name" value="Elp3"/>
    <property type="match status" value="1"/>
</dbReference>
<dbReference type="GO" id="GO:0016992">
    <property type="term" value="F:lipoate synthase activity"/>
    <property type="evidence" value="ECO:0007669"/>
    <property type="project" value="UniProtKB-UniRule"/>
</dbReference>
<dbReference type="AlphaFoldDB" id="A0A563W086"/>
<evidence type="ECO:0000256" key="2">
    <source>
        <dbReference type="ARBA" id="ARBA00022490"/>
    </source>
</evidence>
<dbReference type="PROSITE" id="PS51918">
    <property type="entry name" value="RADICAL_SAM"/>
    <property type="match status" value="1"/>
</dbReference>
<feature type="binding site" evidence="9">
    <location>
        <position position="74"/>
    </location>
    <ligand>
        <name>[4Fe-4S] cluster</name>
        <dbReference type="ChEBI" id="CHEBI:49883"/>
        <label>1</label>
    </ligand>
</feature>
<dbReference type="CDD" id="cd01335">
    <property type="entry name" value="Radical_SAM"/>
    <property type="match status" value="1"/>
</dbReference>
<dbReference type="HAMAP" id="MF_00206">
    <property type="entry name" value="Lipoyl_synth"/>
    <property type="match status" value="1"/>
</dbReference>
<keyword evidence="3 9" id="KW-0808">Transferase</keyword>
<dbReference type="PANTHER" id="PTHR10949">
    <property type="entry name" value="LIPOYL SYNTHASE"/>
    <property type="match status" value="1"/>
</dbReference>
<keyword evidence="6 9" id="KW-0408">Iron</keyword>
<feature type="binding site" evidence="9">
    <location>
        <position position="104"/>
    </location>
    <ligand>
        <name>[4Fe-4S] cluster</name>
        <dbReference type="ChEBI" id="CHEBI:49883"/>
        <label>2</label>
        <note>4Fe-4S-S-AdoMet</note>
    </ligand>
</feature>
<dbReference type="PIRSF" id="PIRSF005963">
    <property type="entry name" value="Lipoyl_synth"/>
    <property type="match status" value="1"/>
</dbReference>
<evidence type="ECO:0000256" key="4">
    <source>
        <dbReference type="ARBA" id="ARBA00022691"/>
    </source>
</evidence>
<evidence type="ECO:0000256" key="5">
    <source>
        <dbReference type="ARBA" id="ARBA00022723"/>
    </source>
</evidence>
<dbReference type="GO" id="GO:0051539">
    <property type="term" value="F:4 iron, 4 sulfur cluster binding"/>
    <property type="evidence" value="ECO:0007669"/>
    <property type="project" value="UniProtKB-UniRule"/>
</dbReference>
<dbReference type="InterPro" id="IPR007197">
    <property type="entry name" value="rSAM"/>
</dbReference>
<comment type="function">
    <text evidence="9">Catalyzes the radical-mediated insertion of two sulfur atoms into the C-6 and C-8 positions of the octanoyl moiety bound to the lipoyl domains of lipoate-dependent enzymes, thereby converting the octanoylated domains into lipoylated derivatives.</text>
</comment>
<name>A0A563W086_9CYAN</name>
<protein>
    <recommendedName>
        <fullName evidence="9">Lipoyl synthase</fullName>
        <ecNumber evidence="9">2.8.1.8</ecNumber>
    </recommendedName>
    <alternativeName>
        <fullName evidence="9">Lip-syn</fullName>
        <shortName evidence="9">LS</shortName>
    </alternativeName>
    <alternativeName>
        <fullName evidence="9">Lipoate synthase</fullName>
    </alternativeName>
    <alternativeName>
        <fullName evidence="9">Lipoic acid synthase</fullName>
    </alternativeName>
    <alternativeName>
        <fullName evidence="9">Sulfur insertion protein LipA</fullName>
    </alternativeName>
</protein>
<dbReference type="GO" id="GO:0005737">
    <property type="term" value="C:cytoplasm"/>
    <property type="evidence" value="ECO:0007669"/>
    <property type="project" value="UniProtKB-SubCell"/>
</dbReference>
<dbReference type="SFLD" id="SFLDF00271">
    <property type="entry name" value="lipoyl_synthase"/>
    <property type="match status" value="1"/>
</dbReference>
<dbReference type="NCBIfam" id="NF009544">
    <property type="entry name" value="PRK12928.1"/>
    <property type="match status" value="1"/>
</dbReference>
<evidence type="ECO:0000313" key="11">
    <source>
        <dbReference type="EMBL" id="VEP17114.1"/>
    </source>
</evidence>
<evidence type="ECO:0000256" key="6">
    <source>
        <dbReference type="ARBA" id="ARBA00023004"/>
    </source>
</evidence>
<comment type="cofactor">
    <cofactor evidence="9">
        <name>[4Fe-4S] cluster</name>
        <dbReference type="ChEBI" id="CHEBI:49883"/>
    </cofactor>
    <text evidence="9">Binds 2 [4Fe-4S] clusters per subunit. One cluster is coordinated with 3 cysteines and an exchangeable S-adenosyl-L-methionine.</text>
</comment>
<organism evidence="11 12">
    <name type="scientific">Hyella patelloides LEGE 07179</name>
    <dbReference type="NCBI Taxonomy" id="945734"/>
    <lineage>
        <taxon>Bacteria</taxon>
        <taxon>Bacillati</taxon>
        <taxon>Cyanobacteriota</taxon>
        <taxon>Cyanophyceae</taxon>
        <taxon>Pleurocapsales</taxon>
        <taxon>Hyellaceae</taxon>
        <taxon>Hyella</taxon>
    </lineage>
</organism>
<proteinExistence type="inferred from homology"/>
<dbReference type="EC" id="2.8.1.8" evidence="9"/>
<evidence type="ECO:0000313" key="12">
    <source>
        <dbReference type="Proteomes" id="UP000320055"/>
    </source>
</evidence>
<dbReference type="InterPro" id="IPR006638">
    <property type="entry name" value="Elp3/MiaA/NifB-like_rSAM"/>
</dbReference>
<evidence type="ECO:0000256" key="1">
    <source>
        <dbReference type="ARBA" id="ARBA00022485"/>
    </source>
</evidence>
<dbReference type="NCBIfam" id="TIGR00510">
    <property type="entry name" value="lipA"/>
    <property type="match status" value="1"/>
</dbReference>
<keyword evidence="12" id="KW-1185">Reference proteome</keyword>
<sequence>MRGIKKFLTAKICLIAIAKTKIIMTETKSFQTAKSQFARENLSLPSWLKRSIGKASEISTVQKIIKKRGIHTICEEGRCPNRGECYANKTATFLLMGQTCTRACAFCQVEKGQAPMALDPKEPHKVAEAVSLLGLRYVVLTSVARDDLADGGAGWFVKVMFTVRESNPDTQIEVLTPDFWSGKKKEVAQKSRVATVVAANPTCYNHNLETVKRLQAPVRRGAKYDRSLRVLQWVKELNPTIPTKSGLMLGLGETKEEIITTMKDLRAIAVDRLTMGQYMRPSLAHLPVAKYWTPGEFTELGEIARSLGFSHVRSAPLVRSSYHAGE</sequence>
<keyword evidence="7 9" id="KW-0411">Iron-sulfur</keyword>
<feature type="domain" description="Radical SAM core" evidence="10">
    <location>
        <begin position="86"/>
        <end position="310"/>
    </location>
</feature>
<keyword evidence="5 9" id="KW-0479">Metal-binding</keyword>
<dbReference type="GO" id="GO:0046872">
    <property type="term" value="F:metal ion binding"/>
    <property type="evidence" value="ECO:0007669"/>
    <property type="project" value="UniProtKB-KW"/>
</dbReference>
<feature type="binding site" evidence="9">
    <location>
        <position position="85"/>
    </location>
    <ligand>
        <name>[4Fe-4S] cluster</name>
        <dbReference type="ChEBI" id="CHEBI:49883"/>
        <label>1</label>
    </ligand>
</feature>
<dbReference type="EMBL" id="CAACVJ010000501">
    <property type="protein sequence ID" value="VEP17114.1"/>
    <property type="molecule type" value="Genomic_DNA"/>
</dbReference>
<dbReference type="FunFam" id="3.20.20.70:FF:000040">
    <property type="entry name" value="Lipoyl synthase"/>
    <property type="match status" value="1"/>
</dbReference>
<dbReference type="PANTHER" id="PTHR10949:SF0">
    <property type="entry name" value="LIPOYL SYNTHASE, MITOCHONDRIAL"/>
    <property type="match status" value="1"/>
</dbReference>
<comment type="similarity">
    <text evidence="9">Belongs to the radical SAM superfamily. Lipoyl synthase family.</text>
</comment>
<evidence type="ECO:0000259" key="10">
    <source>
        <dbReference type="PROSITE" id="PS51918"/>
    </source>
</evidence>
<dbReference type="InterPro" id="IPR058240">
    <property type="entry name" value="rSAM_sf"/>
</dbReference>
<dbReference type="SFLD" id="SFLDG01058">
    <property type="entry name" value="lipoyl_synthase_like"/>
    <property type="match status" value="1"/>
</dbReference>
<dbReference type="Gene3D" id="3.20.20.70">
    <property type="entry name" value="Aldolase class I"/>
    <property type="match status" value="1"/>
</dbReference>
<evidence type="ECO:0000256" key="9">
    <source>
        <dbReference type="HAMAP-Rule" id="MF_00206"/>
    </source>
</evidence>
<keyword evidence="2 9" id="KW-0963">Cytoplasm</keyword>
<dbReference type="InterPro" id="IPR003698">
    <property type="entry name" value="Lipoyl_synth"/>
</dbReference>
<comment type="subcellular location">
    <subcellularLocation>
        <location evidence="9">Cytoplasm</location>
    </subcellularLocation>
</comment>
<evidence type="ECO:0000256" key="8">
    <source>
        <dbReference type="ARBA" id="ARBA00047326"/>
    </source>
</evidence>
<dbReference type="SFLD" id="SFLDS00029">
    <property type="entry name" value="Radical_SAM"/>
    <property type="match status" value="1"/>
</dbReference>
<dbReference type="UniPathway" id="UPA00538">
    <property type="reaction ID" value="UER00593"/>
</dbReference>
<keyword evidence="1 9" id="KW-0004">4Fe-4S</keyword>
<comment type="catalytic activity">
    <reaction evidence="8 9">
        <text>[[Fe-S] cluster scaffold protein carrying a second [4Fe-4S](2+) cluster] + N(6)-octanoyl-L-lysyl-[protein] + 2 oxidized [2Fe-2S]-[ferredoxin] + 2 S-adenosyl-L-methionine + 4 H(+) = [[Fe-S] cluster scaffold protein] + N(6)-[(R)-dihydrolipoyl]-L-lysyl-[protein] + 4 Fe(3+) + 2 hydrogen sulfide + 2 5'-deoxyadenosine + 2 L-methionine + 2 reduced [2Fe-2S]-[ferredoxin]</text>
        <dbReference type="Rhea" id="RHEA:16585"/>
        <dbReference type="Rhea" id="RHEA-COMP:9928"/>
        <dbReference type="Rhea" id="RHEA-COMP:10000"/>
        <dbReference type="Rhea" id="RHEA-COMP:10001"/>
        <dbReference type="Rhea" id="RHEA-COMP:10475"/>
        <dbReference type="Rhea" id="RHEA-COMP:14568"/>
        <dbReference type="Rhea" id="RHEA-COMP:14569"/>
        <dbReference type="ChEBI" id="CHEBI:15378"/>
        <dbReference type="ChEBI" id="CHEBI:17319"/>
        <dbReference type="ChEBI" id="CHEBI:29034"/>
        <dbReference type="ChEBI" id="CHEBI:29919"/>
        <dbReference type="ChEBI" id="CHEBI:33722"/>
        <dbReference type="ChEBI" id="CHEBI:33737"/>
        <dbReference type="ChEBI" id="CHEBI:33738"/>
        <dbReference type="ChEBI" id="CHEBI:57844"/>
        <dbReference type="ChEBI" id="CHEBI:59789"/>
        <dbReference type="ChEBI" id="CHEBI:78809"/>
        <dbReference type="ChEBI" id="CHEBI:83100"/>
        <dbReference type="EC" id="2.8.1.8"/>
    </reaction>
</comment>